<dbReference type="HOGENOM" id="CLU_099872_0_0_3"/>
<evidence type="ECO:0000313" key="2">
    <source>
        <dbReference type="EMBL" id="ABM74775.1"/>
    </source>
</evidence>
<evidence type="ECO:0000259" key="1">
    <source>
        <dbReference type="Pfam" id="PF00814"/>
    </source>
</evidence>
<proteinExistence type="predicted"/>
<gene>
    <name evidence="2" type="ordered locus">NATL1_02111</name>
</gene>
<accession>A2BZW5</accession>
<dbReference type="InterPro" id="IPR043129">
    <property type="entry name" value="ATPase_NBD"/>
</dbReference>
<dbReference type="AlphaFoldDB" id="A2BZW5"/>
<feature type="domain" description="Gcp-like" evidence="1">
    <location>
        <begin position="83"/>
        <end position="132"/>
    </location>
</feature>
<dbReference type="SUPFAM" id="SSF53067">
    <property type="entry name" value="Actin-like ATPase domain"/>
    <property type="match status" value="1"/>
</dbReference>
<name>A2BZW5_PROM1</name>
<evidence type="ECO:0000313" key="3">
    <source>
        <dbReference type="Proteomes" id="UP000002592"/>
    </source>
</evidence>
<dbReference type="InterPro" id="IPR000905">
    <property type="entry name" value="Gcp-like_dom"/>
</dbReference>
<dbReference type="Proteomes" id="UP000002592">
    <property type="component" value="Chromosome"/>
</dbReference>
<dbReference type="Gene3D" id="3.30.420.40">
    <property type="match status" value="1"/>
</dbReference>
<dbReference type="eggNOG" id="COG1214">
    <property type="taxonomic scope" value="Bacteria"/>
</dbReference>
<dbReference type="RefSeq" id="WP_011822999.1">
    <property type="nucleotide sequence ID" value="NC_008819.1"/>
</dbReference>
<sequence>MEQAASWRRNSKIIVIINKLQNFYTSKSKYLLALHSTSESFGIAVKDIEEKETIIKSEVFNIGRALSNKLFSCIETILPRKFWKQIIRISVAKGPGSYTSTRLTISMARTIAQQINCSLDSISSFHIMAPRLYKYLDQNQNFNPFWIKDILPRRGIVAGKYKLIKIHQESDFYEFSEIISPQLISNDKEINPSIKASNNIEKDIISLINFSEYCQKSNFHSNWRRILPIYPTSPIDNQK</sequence>
<dbReference type="Pfam" id="PF00814">
    <property type="entry name" value="TsaD"/>
    <property type="match status" value="1"/>
</dbReference>
<dbReference type="InterPro" id="IPR022496">
    <property type="entry name" value="T6A_TsaB"/>
</dbReference>
<dbReference type="NCBIfam" id="TIGR03725">
    <property type="entry name" value="T6A_YeaZ"/>
    <property type="match status" value="1"/>
</dbReference>
<organism evidence="2 3">
    <name type="scientific">Prochlorococcus marinus (strain NATL1A)</name>
    <dbReference type="NCBI Taxonomy" id="167555"/>
    <lineage>
        <taxon>Bacteria</taxon>
        <taxon>Bacillati</taxon>
        <taxon>Cyanobacteriota</taxon>
        <taxon>Cyanophyceae</taxon>
        <taxon>Synechococcales</taxon>
        <taxon>Prochlorococcaceae</taxon>
        <taxon>Prochlorococcus</taxon>
    </lineage>
</organism>
<dbReference type="GO" id="GO:0002949">
    <property type="term" value="P:tRNA threonylcarbamoyladenosine modification"/>
    <property type="evidence" value="ECO:0007669"/>
    <property type="project" value="InterPro"/>
</dbReference>
<reference evidence="3" key="1">
    <citation type="journal article" date="2007" name="PLoS Genet.">
        <title>Patterns and implications of gene gain and loss in the evolution of Prochlorococcus.</title>
        <authorList>
            <person name="Kettler G.C."/>
            <person name="Martiny A.C."/>
            <person name="Huang K."/>
            <person name="Zucker J."/>
            <person name="Coleman M.L."/>
            <person name="Rodrigue S."/>
            <person name="Chen F."/>
            <person name="Lapidus A."/>
            <person name="Ferriera S."/>
            <person name="Johnson J."/>
            <person name="Steglich C."/>
            <person name="Church G.M."/>
            <person name="Richardson P."/>
            <person name="Chisholm S.W."/>
        </authorList>
    </citation>
    <scope>NUCLEOTIDE SEQUENCE [LARGE SCALE GENOMIC DNA]</scope>
    <source>
        <strain evidence="3">NATL1A</strain>
    </source>
</reference>
<dbReference type="EMBL" id="CP000553">
    <property type="protein sequence ID" value="ABM74775.1"/>
    <property type="molecule type" value="Genomic_DNA"/>
</dbReference>
<dbReference type="KEGG" id="pme:NATL1_02111"/>
<protein>
    <submittedName>
        <fullName evidence="2">Putative molecular chaperone</fullName>
    </submittedName>
</protein>